<dbReference type="GO" id="GO:0030313">
    <property type="term" value="C:cell envelope"/>
    <property type="evidence" value="ECO:0007669"/>
    <property type="project" value="UniProtKB-SubCell"/>
</dbReference>
<name>A0A7J0BI16_9BACT</name>
<evidence type="ECO:0000256" key="3">
    <source>
        <dbReference type="ARBA" id="ARBA00022729"/>
    </source>
</evidence>
<comment type="subcellular location">
    <subcellularLocation>
        <location evidence="1">Cell envelope</location>
    </subcellularLocation>
</comment>
<evidence type="ECO:0000256" key="2">
    <source>
        <dbReference type="ARBA" id="ARBA00010333"/>
    </source>
</evidence>
<dbReference type="Gene3D" id="3.40.190.10">
    <property type="entry name" value="Periplasmic binding protein-like II"/>
    <property type="match status" value="2"/>
</dbReference>
<dbReference type="SMART" id="SM00062">
    <property type="entry name" value="PBPb"/>
    <property type="match status" value="1"/>
</dbReference>
<dbReference type="PANTHER" id="PTHR35936">
    <property type="entry name" value="MEMBRANE-BOUND LYTIC MUREIN TRANSGLYCOSYLASE F"/>
    <property type="match status" value="1"/>
</dbReference>
<proteinExistence type="inferred from homology"/>
<accession>A0A7J0BI16</accession>
<dbReference type="PROSITE" id="PS01039">
    <property type="entry name" value="SBP_BACTERIAL_3"/>
    <property type="match status" value="1"/>
</dbReference>
<keyword evidence="7" id="KW-1185">Reference proteome</keyword>
<evidence type="ECO:0000256" key="1">
    <source>
        <dbReference type="ARBA" id="ARBA00004196"/>
    </source>
</evidence>
<evidence type="ECO:0000313" key="6">
    <source>
        <dbReference type="EMBL" id="GFM33403.1"/>
    </source>
</evidence>
<evidence type="ECO:0000256" key="4">
    <source>
        <dbReference type="RuleBase" id="RU003744"/>
    </source>
</evidence>
<protein>
    <recommendedName>
        <fullName evidence="5">Solute-binding protein family 3/N-terminal domain-containing protein</fullName>
    </recommendedName>
</protein>
<keyword evidence="3" id="KW-0732">Signal</keyword>
<organism evidence="6 7">
    <name type="scientific">Desulfovibrio subterraneus</name>
    <dbReference type="NCBI Taxonomy" id="2718620"/>
    <lineage>
        <taxon>Bacteria</taxon>
        <taxon>Pseudomonadati</taxon>
        <taxon>Thermodesulfobacteriota</taxon>
        <taxon>Desulfovibrionia</taxon>
        <taxon>Desulfovibrionales</taxon>
        <taxon>Desulfovibrionaceae</taxon>
        <taxon>Desulfovibrio</taxon>
    </lineage>
</organism>
<sequence>MRLMVRMSFLVMLVLFLPGMVRADEIKVAYTEYAPYRMTRQNGTKYGIDIDFLNELASRLGHTVQYVDCPFERGLSSMQTGKVDLMTGMLSNSEREEYMYFVEPAYRKASAKVFYIKAGSGISIERQEDLYGKQVGVIGGVSYYPAFDLDPRISKECVITFAQNIKKLVNGRVDVIIQTEIVGDYMLSALPERENVVKAALRSGVEQGVYLAISRNSPFFTERGRITAVLKDMQAEGYWETCLRNYMHVGGKHGLARAKPD</sequence>
<dbReference type="SUPFAM" id="SSF53850">
    <property type="entry name" value="Periplasmic binding protein-like II"/>
    <property type="match status" value="1"/>
</dbReference>
<evidence type="ECO:0000313" key="7">
    <source>
        <dbReference type="Proteomes" id="UP000503840"/>
    </source>
</evidence>
<gene>
    <name evidence="6" type="ORF">DSM101010T_17680</name>
</gene>
<dbReference type="InterPro" id="IPR001638">
    <property type="entry name" value="Solute-binding_3/MltF_N"/>
</dbReference>
<feature type="domain" description="Solute-binding protein family 3/N-terminal" evidence="5">
    <location>
        <begin position="25"/>
        <end position="250"/>
    </location>
</feature>
<reference evidence="6 7" key="1">
    <citation type="submission" date="2020-05" db="EMBL/GenBank/DDBJ databases">
        <title>Draft genome sequence of Desulfovibrio sp. strain HN2T.</title>
        <authorList>
            <person name="Ueno A."/>
            <person name="Tamazawa S."/>
            <person name="Tamamura S."/>
            <person name="Murakami T."/>
            <person name="Kiyama T."/>
            <person name="Inomata H."/>
            <person name="Amano Y."/>
            <person name="Miyakawa K."/>
            <person name="Tamaki H."/>
            <person name="Naganuma T."/>
            <person name="Kaneko K."/>
        </authorList>
    </citation>
    <scope>NUCLEOTIDE SEQUENCE [LARGE SCALE GENOMIC DNA]</scope>
    <source>
        <strain evidence="6 7">HN2</strain>
    </source>
</reference>
<dbReference type="InterPro" id="IPR018313">
    <property type="entry name" value="SBP_3_CS"/>
</dbReference>
<dbReference type="AlphaFoldDB" id="A0A7J0BI16"/>
<dbReference type="Pfam" id="PF00497">
    <property type="entry name" value="SBP_bac_3"/>
    <property type="match status" value="1"/>
</dbReference>
<dbReference type="PANTHER" id="PTHR35936:SF19">
    <property type="entry name" value="AMINO-ACID-BINDING PROTEIN YXEM-RELATED"/>
    <property type="match status" value="1"/>
</dbReference>
<comment type="similarity">
    <text evidence="2 4">Belongs to the bacterial solute-binding protein 3 family.</text>
</comment>
<dbReference type="EMBL" id="BLVO01000013">
    <property type="protein sequence ID" value="GFM33403.1"/>
    <property type="molecule type" value="Genomic_DNA"/>
</dbReference>
<evidence type="ECO:0000259" key="5">
    <source>
        <dbReference type="SMART" id="SM00062"/>
    </source>
</evidence>
<comment type="caution">
    <text evidence="6">The sequence shown here is derived from an EMBL/GenBank/DDBJ whole genome shotgun (WGS) entry which is preliminary data.</text>
</comment>
<dbReference type="Proteomes" id="UP000503840">
    <property type="component" value="Unassembled WGS sequence"/>
</dbReference>